<dbReference type="Proteomes" id="UP001218188">
    <property type="component" value="Unassembled WGS sequence"/>
</dbReference>
<dbReference type="GO" id="GO:0000215">
    <property type="term" value="F:tRNA 2'-phosphotransferase activity"/>
    <property type="evidence" value="ECO:0007669"/>
    <property type="project" value="UniProtKB-EC"/>
</dbReference>
<dbReference type="Pfam" id="PF01885">
    <property type="entry name" value="PTS_2-RNA"/>
    <property type="match status" value="2"/>
</dbReference>
<evidence type="ECO:0000256" key="6">
    <source>
        <dbReference type="ARBA" id="ARBA00047949"/>
    </source>
</evidence>
<protein>
    <recommendedName>
        <fullName evidence="3">2'-phosphotransferase</fullName>
        <ecNumber evidence="3">2.7.1.160</ecNumber>
    </recommendedName>
</protein>
<evidence type="ECO:0000256" key="4">
    <source>
        <dbReference type="ARBA" id="ARBA00022679"/>
    </source>
</evidence>
<evidence type="ECO:0000256" key="1">
    <source>
        <dbReference type="ARBA" id="ARBA00003343"/>
    </source>
</evidence>
<organism evidence="7 8">
    <name type="scientific">Mycena alexandri</name>
    <dbReference type="NCBI Taxonomy" id="1745969"/>
    <lineage>
        <taxon>Eukaryota</taxon>
        <taxon>Fungi</taxon>
        <taxon>Dikarya</taxon>
        <taxon>Basidiomycota</taxon>
        <taxon>Agaricomycotina</taxon>
        <taxon>Agaricomycetes</taxon>
        <taxon>Agaricomycetidae</taxon>
        <taxon>Agaricales</taxon>
        <taxon>Marasmiineae</taxon>
        <taxon>Mycenaceae</taxon>
        <taxon>Mycena</taxon>
    </lineage>
</organism>
<proteinExistence type="inferred from homology"/>
<dbReference type="InterPro" id="IPR002745">
    <property type="entry name" value="Ptrans_KptA/Tpt1"/>
</dbReference>
<keyword evidence="8" id="KW-1185">Reference proteome</keyword>
<dbReference type="PANTHER" id="PTHR12684">
    <property type="entry name" value="PUTATIVE PHOSPHOTRANSFERASE"/>
    <property type="match status" value="1"/>
</dbReference>
<keyword evidence="4" id="KW-0808">Transferase</keyword>
<keyword evidence="5" id="KW-0520">NAD</keyword>
<name>A0AAD6X413_9AGAR</name>
<reference evidence="7" key="1">
    <citation type="submission" date="2023-03" db="EMBL/GenBank/DDBJ databases">
        <title>Massive genome expansion in bonnet fungi (Mycena s.s.) driven by repeated elements and novel gene families across ecological guilds.</title>
        <authorList>
            <consortium name="Lawrence Berkeley National Laboratory"/>
            <person name="Harder C.B."/>
            <person name="Miyauchi S."/>
            <person name="Viragh M."/>
            <person name="Kuo A."/>
            <person name="Thoen E."/>
            <person name="Andreopoulos B."/>
            <person name="Lu D."/>
            <person name="Skrede I."/>
            <person name="Drula E."/>
            <person name="Henrissat B."/>
            <person name="Morin E."/>
            <person name="Kohler A."/>
            <person name="Barry K."/>
            <person name="LaButti K."/>
            <person name="Morin E."/>
            <person name="Salamov A."/>
            <person name="Lipzen A."/>
            <person name="Mereny Z."/>
            <person name="Hegedus B."/>
            <person name="Baldrian P."/>
            <person name="Stursova M."/>
            <person name="Weitz H."/>
            <person name="Taylor A."/>
            <person name="Grigoriev I.V."/>
            <person name="Nagy L.G."/>
            <person name="Martin F."/>
            <person name="Kauserud H."/>
        </authorList>
    </citation>
    <scope>NUCLEOTIDE SEQUENCE</scope>
    <source>
        <strain evidence="7">CBHHK200</strain>
    </source>
</reference>
<dbReference type="Gene3D" id="3.20.170.30">
    <property type="match status" value="2"/>
</dbReference>
<evidence type="ECO:0000256" key="5">
    <source>
        <dbReference type="ARBA" id="ARBA00023027"/>
    </source>
</evidence>
<dbReference type="EC" id="2.7.1.160" evidence="3"/>
<comment type="catalytic activity">
    <reaction evidence="6">
        <text>2'-phospho-[ligated tRNA] + NAD(+) = mature tRNA + ADP-alpha-D-ribose 1'',2''-cyclic phosphate + nicotinamide</text>
        <dbReference type="Rhea" id="RHEA:23324"/>
        <dbReference type="Rhea" id="RHEA-COMP:11106"/>
        <dbReference type="Rhea" id="RHEA-COMP:11107"/>
        <dbReference type="ChEBI" id="CHEBI:17154"/>
        <dbReference type="ChEBI" id="CHEBI:57540"/>
        <dbReference type="ChEBI" id="CHEBI:76596"/>
        <dbReference type="ChEBI" id="CHEBI:82883"/>
        <dbReference type="ChEBI" id="CHEBI:85027"/>
        <dbReference type="EC" id="2.7.1.160"/>
    </reaction>
</comment>
<evidence type="ECO:0000256" key="3">
    <source>
        <dbReference type="ARBA" id="ARBA00012007"/>
    </source>
</evidence>
<dbReference type="Gene3D" id="1.10.10.970">
    <property type="entry name" value="RNA 2'-phosphotransferase, Tpt1/KptA family, N-terminal domain"/>
    <property type="match status" value="1"/>
</dbReference>
<evidence type="ECO:0000313" key="7">
    <source>
        <dbReference type="EMBL" id="KAJ7034775.1"/>
    </source>
</evidence>
<dbReference type="InterPro" id="IPR042080">
    <property type="entry name" value="RNA_2'-PTrans_N"/>
</dbReference>
<sequence>MFPAAPFHGRCRKSFSIIFRAYSDFGDRPPPAQWHRPRKKGPDRQQLRVSRHLARLLRPRGDFPTRSNGYVSVEALLKHAAFRGVDFAMLEKVVRDDQKARYHLVYEPWEGLGSSWWIRSSEAWAREVPRQAPADTSLDLRRLTSALQIPTVLHGTTLKAWEAISQQPGLHRMSQSYIHLATEIVGDTIKGMDNPSEVLISIDVARALKADVKFYVARDGVVLTPGNTDGYLERRFFQRVEQVKVSATPVRGWDREELYALRRVVSAEEVSEVVHGTSVRAWDAISTQPGIHRMSRNYIHLGQGVKGNVVNGMQRPSEILINIDIANALAAEIEFYVSRSGAVLTPGNADGFLERRFFSGVESTVPRRPSRAQTLLRRWARMREELHAFPRRFPIPLIGPPVKGLKRPRAAFFQHLHKRESYNGLGRWN</sequence>
<comment type="similarity">
    <text evidence="2">Belongs to the KptA/TPT1 family.</text>
</comment>
<accession>A0AAD6X413</accession>
<comment type="function">
    <text evidence="1">Catalyzes the last step of tRNA splicing, the transfer of the splice junction 2'-phosphate from ligated tRNA to NAD to produce ADP-ribose 1''-2'' cyclic phosphate.</text>
</comment>
<dbReference type="EMBL" id="JARJCM010000055">
    <property type="protein sequence ID" value="KAJ7034775.1"/>
    <property type="molecule type" value="Genomic_DNA"/>
</dbReference>
<dbReference type="InterPro" id="IPR042081">
    <property type="entry name" value="RNA_2'-PTrans_C"/>
</dbReference>
<dbReference type="GO" id="GO:0006388">
    <property type="term" value="P:tRNA splicing, via endonucleolytic cleavage and ligation"/>
    <property type="evidence" value="ECO:0007669"/>
    <property type="project" value="TreeGrafter"/>
</dbReference>
<gene>
    <name evidence="7" type="ORF">C8F04DRAFT_1101091</name>
</gene>
<dbReference type="PANTHER" id="PTHR12684:SF2">
    <property type="entry name" value="TRNA 2'-PHOSPHOTRANSFERASE 1"/>
    <property type="match status" value="1"/>
</dbReference>
<evidence type="ECO:0000256" key="2">
    <source>
        <dbReference type="ARBA" id="ARBA00009836"/>
    </source>
</evidence>
<dbReference type="AlphaFoldDB" id="A0AAD6X413"/>
<comment type="caution">
    <text evidence="7">The sequence shown here is derived from an EMBL/GenBank/DDBJ whole genome shotgun (WGS) entry which is preliminary data.</text>
</comment>
<evidence type="ECO:0000313" key="8">
    <source>
        <dbReference type="Proteomes" id="UP001218188"/>
    </source>
</evidence>
<dbReference type="SUPFAM" id="SSF56399">
    <property type="entry name" value="ADP-ribosylation"/>
    <property type="match status" value="2"/>
</dbReference>